<name>A0A510HHL9_9ACTN</name>
<dbReference type="InterPro" id="IPR051404">
    <property type="entry name" value="TA_system_antitoxin"/>
</dbReference>
<dbReference type="EMBL" id="AP019791">
    <property type="protein sequence ID" value="BBL78755.1"/>
    <property type="molecule type" value="Genomic_DNA"/>
</dbReference>
<reference evidence="2" key="1">
    <citation type="journal article" date="2019" name="Microbiol. Resour. Announc.">
        <title>Complete Genome Sequence of Rubrobacter xylanophilus Strain AA3-22, Isolated from Arima Onsen in Japan.</title>
        <authorList>
            <person name="Tomariguchi N."/>
            <person name="Miyazaki K."/>
        </authorList>
    </citation>
    <scope>NUCLEOTIDE SEQUENCE [LARGE SCALE GENOMIC DNA]</scope>
    <source>
        <strain evidence="2">AA3-22</strain>
    </source>
</reference>
<dbReference type="PANTHER" id="PTHR34504:SF2">
    <property type="entry name" value="UPF0150 PROTEIN SSL0259"/>
    <property type="match status" value="1"/>
</dbReference>
<evidence type="ECO:0000313" key="3">
    <source>
        <dbReference type="Proteomes" id="UP000318065"/>
    </source>
</evidence>
<protein>
    <recommendedName>
        <fullName evidence="1">HicB-like antitoxin of toxin-antitoxin system domain-containing protein</fullName>
    </recommendedName>
</protein>
<dbReference type="InterPro" id="IPR035069">
    <property type="entry name" value="TTHA1013/TTHA0281-like"/>
</dbReference>
<sequence length="81" mass="9270">MRNDRETKMHGTFTAIFERGEDGWWVATCPEVPGAITQGRTIEEARENLKDAIELVLEVMREDAEHELEGKEGVIRETLEV</sequence>
<keyword evidence="3" id="KW-1185">Reference proteome</keyword>
<dbReference type="Proteomes" id="UP000318065">
    <property type="component" value="Chromosome"/>
</dbReference>
<feature type="domain" description="HicB-like antitoxin of toxin-antitoxin system" evidence="1">
    <location>
        <begin position="15"/>
        <end position="66"/>
    </location>
</feature>
<gene>
    <name evidence="2" type="ORF">RxyAA322_06090</name>
</gene>
<dbReference type="PANTHER" id="PTHR34504">
    <property type="entry name" value="ANTITOXIN HICB"/>
    <property type="match status" value="1"/>
</dbReference>
<dbReference type="Pfam" id="PF15919">
    <property type="entry name" value="HicB_lk_antitox"/>
    <property type="match status" value="1"/>
</dbReference>
<proteinExistence type="predicted"/>
<evidence type="ECO:0000259" key="1">
    <source>
        <dbReference type="Pfam" id="PF15919"/>
    </source>
</evidence>
<accession>A0A510HHL9</accession>
<evidence type="ECO:0000313" key="2">
    <source>
        <dbReference type="EMBL" id="BBL78755.1"/>
    </source>
</evidence>
<organism evidence="2 3">
    <name type="scientific">Rubrobacter xylanophilus</name>
    <dbReference type="NCBI Taxonomy" id="49319"/>
    <lineage>
        <taxon>Bacteria</taxon>
        <taxon>Bacillati</taxon>
        <taxon>Actinomycetota</taxon>
        <taxon>Rubrobacteria</taxon>
        <taxon>Rubrobacterales</taxon>
        <taxon>Rubrobacteraceae</taxon>
        <taxon>Rubrobacter</taxon>
    </lineage>
</organism>
<dbReference type="SUPFAM" id="SSF143100">
    <property type="entry name" value="TTHA1013/TTHA0281-like"/>
    <property type="match status" value="1"/>
</dbReference>
<dbReference type="AlphaFoldDB" id="A0A510HHL9"/>
<dbReference type="Gene3D" id="3.30.160.250">
    <property type="match status" value="1"/>
</dbReference>
<dbReference type="InterPro" id="IPR031807">
    <property type="entry name" value="HicB-like"/>
</dbReference>